<evidence type="ECO:0000256" key="1">
    <source>
        <dbReference type="ARBA" id="ARBA00008945"/>
    </source>
</evidence>
<dbReference type="GO" id="GO:0003723">
    <property type="term" value="F:RNA binding"/>
    <property type="evidence" value="ECO:0007669"/>
    <property type="project" value="InterPro"/>
</dbReference>
<proteinExistence type="inferred from homology"/>
<dbReference type="Pfam" id="PF00333">
    <property type="entry name" value="Ribosomal_S5"/>
    <property type="match status" value="1"/>
</dbReference>
<feature type="domain" description="S5 DRBM" evidence="9">
    <location>
        <begin position="61"/>
        <end position="124"/>
    </location>
</feature>
<dbReference type="PANTHER" id="PTHR48277:SF1">
    <property type="entry name" value="MITOCHONDRIAL RIBOSOMAL PROTEIN S5"/>
    <property type="match status" value="1"/>
</dbReference>
<dbReference type="SUPFAM" id="SSF54768">
    <property type="entry name" value="dsRNA-binding domain-like"/>
    <property type="match status" value="1"/>
</dbReference>
<name>A0A1G2BYZ9_9BACT</name>
<dbReference type="PANTHER" id="PTHR48277">
    <property type="entry name" value="MITOCHONDRIAL RIBOSOMAL PROTEIN S5"/>
    <property type="match status" value="1"/>
</dbReference>
<gene>
    <name evidence="10" type="ORF">A2406_01820</name>
</gene>
<dbReference type="GO" id="GO:1990904">
    <property type="term" value="C:ribonucleoprotein complex"/>
    <property type="evidence" value="ECO:0007669"/>
    <property type="project" value="UniProtKB-UniRule"/>
</dbReference>
<evidence type="ECO:0000313" key="11">
    <source>
        <dbReference type="Proteomes" id="UP000177626"/>
    </source>
</evidence>
<comment type="caution">
    <text evidence="10">The sequence shown here is derived from an EMBL/GenBank/DDBJ whole genome shotgun (WGS) entry which is preliminary data.</text>
</comment>
<evidence type="ECO:0000256" key="4">
    <source>
        <dbReference type="ARBA" id="ARBA00035255"/>
    </source>
</evidence>
<dbReference type="Proteomes" id="UP000177626">
    <property type="component" value="Unassembled WGS sequence"/>
</dbReference>
<evidence type="ECO:0000256" key="5">
    <source>
        <dbReference type="ARBA" id="ARBA00035519"/>
    </source>
</evidence>
<evidence type="ECO:0000313" key="10">
    <source>
        <dbReference type="EMBL" id="OGY94196.1"/>
    </source>
</evidence>
<evidence type="ECO:0000256" key="6">
    <source>
        <dbReference type="PROSITE-ProRule" id="PRU00268"/>
    </source>
</evidence>
<dbReference type="InterPro" id="IPR013810">
    <property type="entry name" value="Ribosomal_uS5_N"/>
</dbReference>
<evidence type="ECO:0000256" key="2">
    <source>
        <dbReference type="ARBA" id="ARBA00022980"/>
    </source>
</evidence>
<dbReference type="GO" id="GO:0005840">
    <property type="term" value="C:ribosome"/>
    <property type="evidence" value="ECO:0007669"/>
    <property type="project" value="UniProtKB-KW"/>
</dbReference>
<protein>
    <recommendedName>
        <fullName evidence="4">Small ribosomal subunit protein uS5</fullName>
    </recommendedName>
    <alternativeName>
        <fullName evidence="5">30S ribosomal protein S5</fullName>
    </alternativeName>
</protein>
<dbReference type="AlphaFoldDB" id="A0A1G2BYZ9"/>
<evidence type="ECO:0000256" key="8">
    <source>
        <dbReference type="SAM" id="MobiDB-lite"/>
    </source>
</evidence>
<dbReference type="InterPro" id="IPR005324">
    <property type="entry name" value="Ribosomal_uS5_C"/>
</dbReference>
<dbReference type="InterPro" id="IPR000851">
    <property type="entry name" value="Ribosomal_uS5"/>
</dbReference>
<evidence type="ECO:0000256" key="7">
    <source>
        <dbReference type="RuleBase" id="RU003823"/>
    </source>
</evidence>
<evidence type="ECO:0000256" key="3">
    <source>
        <dbReference type="ARBA" id="ARBA00023274"/>
    </source>
</evidence>
<feature type="region of interest" description="Disordered" evidence="8">
    <location>
        <begin position="208"/>
        <end position="245"/>
    </location>
</feature>
<feature type="compositionally biased region" description="Polar residues" evidence="8">
    <location>
        <begin position="216"/>
        <end position="225"/>
    </location>
</feature>
<dbReference type="FunFam" id="3.30.230.10:FF:000002">
    <property type="entry name" value="30S ribosomal protein S5"/>
    <property type="match status" value="1"/>
</dbReference>
<dbReference type="Pfam" id="PF03719">
    <property type="entry name" value="Ribosomal_S5_C"/>
    <property type="match status" value="1"/>
</dbReference>
<reference evidence="10 11" key="1">
    <citation type="journal article" date="2016" name="Nat. Commun.">
        <title>Thousands of microbial genomes shed light on interconnected biogeochemical processes in an aquifer system.</title>
        <authorList>
            <person name="Anantharaman K."/>
            <person name="Brown C.T."/>
            <person name="Hug L.A."/>
            <person name="Sharon I."/>
            <person name="Castelle C.J."/>
            <person name="Probst A.J."/>
            <person name="Thomas B.C."/>
            <person name="Singh A."/>
            <person name="Wilkins M.J."/>
            <person name="Karaoz U."/>
            <person name="Brodie E.L."/>
            <person name="Williams K.H."/>
            <person name="Hubbard S.S."/>
            <person name="Banfield J.F."/>
        </authorList>
    </citation>
    <scope>NUCLEOTIDE SEQUENCE [LARGE SCALE GENOMIC DNA]</scope>
</reference>
<organism evidence="10 11">
    <name type="scientific">Candidatus Komeilibacteria bacterium RIFOXYC1_FULL_37_11</name>
    <dbReference type="NCBI Taxonomy" id="1798555"/>
    <lineage>
        <taxon>Bacteria</taxon>
        <taxon>Candidatus Komeiliibacteriota</taxon>
    </lineage>
</organism>
<dbReference type="InterPro" id="IPR020568">
    <property type="entry name" value="Ribosomal_Su5_D2-typ_SF"/>
</dbReference>
<dbReference type="SUPFAM" id="SSF54211">
    <property type="entry name" value="Ribosomal protein S5 domain 2-like"/>
    <property type="match status" value="1"/>
</dbReference>
<keyword evidence="3 6" id="KW-0687">Ribonucleoprotein</keyword>
<comment type="similarity">
    <text evidence="1 7">Belongs to the universal ribosomal protein uS5 family.</text>
</comment>
<dbReference type="GO" id="GO:0005737">
    <property type="term" value="C:cytoplasm"/>
    <property type="evidence" value="ECO:0007669"/>
    <property type="project" value="UniProtKB-ARBA"/>
</dbReference>
<dbReference type="PROSITE" id="PS00585">
    <property type="entry name" value="RIBOSOMAL_S5"/>
    <property type="match status" value="1"/>
</dbReference>
<dbReference type="InterPro" id="IPR018192">
    <property type="entry name" value="Ribosomal_uS5_N_CS"/>
</dbReference>
<dbReference type="Gene3D" id="3.30.230.10">
    <property type="match status" value="1"/>
</dbReference>
<dbReference type="Gene3D" id="3.30.160.20">
    <property type="match status" value="1"/>
</dbReference>
<accession>A0A1G2BYZ9</accession>
<dbReference type="GO" id="GO:0006412">
    <property type="term" value="P:translation"/>
    <property type="evidence" value="ECO:0007669"/>
    <property type="project" value="InterPro"/>
</dbReference>
<dbReference type="PROSITE" id="PS50881">
    <property type="entry name" value="S5_DSRBD"/>
    <property type="match status" value="1"/>
</dbReference>
<dbReference type="EMBL" id="MHKQ01000011">
    <property type="protein sequence ID" value="OGY94196.1"/>
    <property type="molecule type" value="Genomic_DNA"/>
</dbReference>
<dbReference type="InterPro" id="IPR014721">
    <property type="entry name" value="Ribsml_uS5_D2-typ_fold_subgr"/>
</dbReference>
<dbReference type="GO" id="GO:0003735">
    <property type="term" value="F:structural constituent of ribosome"/>
    <property type="evidence" value="ECO:0007669"/>
    <property type="project" value="UniProtKB-UniRule"/>
</dbReference>
<feature type="compositionally biased region" description="Basic and acidic residues" evidence="8">
    <location>
        <begin position="229"/>
        <end position="245"/>
    </location>
</feature>
<sequence length="245" mass="26798">MEEKNIKEIEPKVLEQSSDDLQVIDDLVKTPADQKVFTKVKVNFRRAPIKRRQSDKPKDDFEQKVLDLARVTRVMAGGKRMKFRATMVIGDKKGKVGIGIAKGMDVSMAISKAVSKARKNLVEVPIIDGTVPHQVRINDHSAKLMIRPARSGSGIKAGGVMRIVFELAGIKDVVAKILGTSNKVNNAKATVKALNSFIPQAVEAARASKKAPAQPATYSAHNQNRGAFVRKDKPTGHKKDRGESK</sequence>
<keyword evidence="2 6" id="KW-0689">Ribosomal protein</keyword>
<evidence type="ECO:0000259" key="9">
    <source>
        <dbReference type="PROSITE" id="PS50881"/>
    </source>
</evidence>